<evidence type="ECO:0000313" key="2">
    <source>
        <dbReference type="Proteomes" id="UP000768646"/>
    </source>
</evidence>
<protein>
    <submittedName>
        <fullName evidence="1">Uncharacterized protein</fullName>
    </submittedName>
</protein>
<comment type="caution">
    <text evidence="1">The sequence shown here is derived from an EMBL/GenBank/DDBJ whole genome shotgun (WGS) entry which is preliminary data.</text>
</comment>
<dbReference type="EMBL" id="JABTEG010000001">
    <property type="protein sequence ID" value="KAG4306349.1"/>
    <property type="molecule type" value="Genomic_DNA"/>
</dbReference>
<proteinExistence type="predicted"/>
<accession>A0ACB7CJG5</accession>
<name>A0ACB7CJG5_9ASCO</name>
<sequence length="296" mass="34057">MYGHPEENKDRRAPSVYPSSTPHSMTPRSSPVLGKQNFFPSQDSYSNYFGMHHATAQMGLQVGRSAVIAGQEYVERNMGRFISIAMLRHYFNVSNYYVISKIWVILFPWRHKCWSRFPRHSDVNEMAVEGYKSPREDINSPDMYIPVMAFVTYVLLSSLLAGIRGDFHPELLGTTALMALIVIVFEILSIKLGCYILGIYNQTQFLDLVAYSGYKFIGIIVTMLSGIFHNLTLTYCVFFYTFMATAFFLLRSLRYVVLPESNISANATMSLSQRRKRIYFLFGISMIQILFMFILM</sequence>
<organism evidence="1 2">
    <name type="scientific">Pneumocystis oryctolagi</name>
    <dbReference type="NCBI Taxonomy" id="42067"/>
    <lineage>
        <taxon>Eukaryota</taxon>
        <taxon>Fungi</taxon>
        <taxon>Dikarya</taxon>
        <taxon>Ascomycota</taxon>
        <taxon>Taphrinomycotina</taxon>
        <taxon>Pneumocystomycetes</taxon>
        <taxon>Pneumocystaceae</taxon>
        <taxon>Pneumocystis</taxon>
    </lineage>
</organism>
<dbReference type="Proteomes" id="UP000768646">
    <property type="component" value="Unassembled WGS sequence"/>
</dbReference>
<gene>
    <name evidence="1" type="ORF">PORY_000337</name>
</gene>
<evidence type="ECO:0000313" key="1">
    <source>
        <dbReference type="EMBL" id="KAG4306349.1"/>
    </source>
</evidence>
<keyword evidence="2" id="KW-1185">Reference proteome</keyword>
<reference evidence="1 2" key="1">
    <citation type="journal article" date="2021" name="Commun. Biol.">
        <title>Genomic insights into the host specific adaptation of the Pneumocystis genus.</title>
        <authorList>
            <person name="Cisse O.H."/>
            <person name="Ma L."/>
            <person name="Dekker J.P."/>
            <person name="Khil P.P."/>
            <person name="Youn J.-H."/>
            <person name="Brenchley J.M."/>
            <person name="Blair R."/>
            <person name="Pahar B."/>
            <person name="Chabe M."/>
            <person name="Van Rompay K.K.A."/>
            <person name="Keesler R."/>
            <person name="Sukura A."/>
            <person name="Hirsch V."/>
            <person name="Kutty G."/>
            <person name="Liu Y."/>
            <person name="Peng L."/>
            <person name="Chen J."/>
            <person name="Song J."/>
            <person name="Weissenbacher-Lang C."/>
            <person name="Xu J."/>
            <person name="Upham N.S."/>
            <person name="Stajich J.E."/>
            <person name="Cuomo C.A."/>
            <person name="Cushion M.T."/>
            <person name="Kovacs J.A."/>
        </authorList>
    </citation>
    <scope>NUCLEOTIDE SEQUENCE [LARGE SCALE GENOMIC DNA]</scope>
    <source>
        <strain evidence="1 2">RABM</strain>
    </source>
</reference>